<keyword evidence="3" id="KW-1185">Reference proteome</keyword>
<comment type="caution">
    <text evidence="2">The sequence shown here is derived from an EMBL/GenBank/DDBJ whole genome shotgun (WGS) entry which is preliminary data.</text>
</comment>
<accession>A0ABN9UBY8</accession>
<feature type="compositionally biased region" description="Low complexity" evidence="1">
    <location>
        <begin position="227"/>
        <end position="237"/>
    </location>
</feature>
<evidence type="ECO:0000313" key="2">
    <source>
        <dbReference type="EMBL" id="CAK0856153.1"/>
    </source>
</evidence>
<evidence type="ECO:0000313" key="3">
    <source>
        <dbReference type="Proteomes" id="UP001189429"/>
    </source>
</evidence>
<feature type="compositionally biased region" description="Low complexity" evidence="1">
    <location>
        <begin position="159"/>
        <end position="171"/>
    </location>
</feature>
<protein>
    <submittedName>
        <fullName evidence="2">Uncharacterized protein</fullName>
    </submittedName>
</protein>
<gene>
    <name evidence="2" type="ORF">PCOR1329_LOCUS46611</name>
</gene>
<reference evidence="2" key="1">
    <citation type="submission" date="2023-10" db="EMBL/GenBank/DDBJ databases">
        <authorList>
            <person name="Chen Y."/>
            <person name="Shah S."/>
            <person name="Dougan E. K."/>
            <person name="Thang M."/>
            <person name="Chan C."/>
        </authorList>
    </citation>
    <scope>NUCLEOTIDE SEQUENCE [LARGE SCALE GENOMIC DNA]</scope>
</reference>
<feature type="region of interest" description="Disordered" evidence="1">
    <location>
        <begin position="115"/>
        <end position="134"/>
    </location>
</feature>
<proteinExistence type="predicted"/>
<feature type="region of interest" description="Disordered" evidence="1">
    <location>
        <begin position="52"/>
        <end position="106"/>
    </location>
</feature>
<name>A0ABN9UBY8_9DINO</name>
<dbReference type="EMBL" id="CAUYUJ010015610">
    <property type="protein sequence ID" value="CAK0856153.1"/>
    <property type="molecule type" value="Genomic_DNA"/>
</dbReference>
<evidence type="ECO:0000256" key="1">
    <source>
        <dbReference type="SAM" id="MobiDB-lite"/>
    </source>
</evidence>
<feature type="region of interest" description="Disordered" evidence="1">
    <location>
        <begin position="155"/>
        <end position="180"/>
    </location>
</feature>
<organism evidence="2 3">
    <name type="scientific">Prorocentrum cordatum</name>
    <dbReference type="NCBI Taxonomy" id="2364126"/>
    <lineage>
        <taxon>Eukaryota</taxon>
        <taxon>Sar</taxon>
        <taxon>Alveolata</taxon>
        <taxon>Dinophyceae</taxon>
        <taxon>Prorocentrales</taxon>
        <taxon>Prorocentraceae</taxon>
        <taxon>Prorocentrum</taxon>
    </lineage>
</organism>
<sequence>MDDAGGPQGPAAGQPRPGSHGPGFFAQDAACALRARAEWEAQLGKGAVLCSDELSDSDASSEWDGGSGPDEEEAERKSSVSSTATSRKGGATKDDHGLIETEPVEFGAARERFAEACSAAQGGPGGASGQKALPSRLQRVRGEVGALLAWAEGAKKDAASAAQLPGARGPTAPTPGPSSEEVRALAGLLRGAASDSGSSARVWLPPPEPGQDLAPARQLLELGRLPGGQPQAALSSGAGAGESPGGYRLTLSTAGAGAAGWRAAAEAEALRSLEDRMRKLHGMLDPGSKGAADGSTVSLAESARQLHRRLETLEQVGHEDLRGRLQTSVQLLSAEISAAVAEAERARQLEAEEHAADLAVAIPGGEAPEAAAPQIERLHAQVSGLGPAAARAAEVARQLQDQELASSQLLQFARDLGNAEDRVRQVREVLTEVSDTAQKMSESAAQSRKQLIENIKVLTRKLPQRGALDLSGR</sequence>
<feature type="region of interest" description="Disordered" evidence="1">
    <location>
        <begin position="1"/>
        <end position="25"/>
    </location>
</feature>
<feature type="region of interest" description="Disordered" evidence="1">
    <location>
        <begin position="196"/>
        <end position="243"/>
    </location>
</feature>
<dbReference type="Proteomes" id="UP001189429">
    <property type="component" value="Unassembled WGS sequence"/>
</dbReference>
<feature type="compositionally biased region" description="Low complexity" evidence="1">
    <location>
        <begin position="9"/>
        <end position="18"/>
    </location>
</feature>